<dbReference type="PANTHER" id="PTHR24179:SF18">
    <property type="entry name" value="PROTEIN PHOSPHATASE 1 REGULATORY SUBUNIT 12B"/>
    <property type="match status" value="1"/>
</dbReference>
<reference evidence="13 14" key="1">
    <citation type="journal article" date="2020" name="Nature">
        <title>Six reference-quality genomes reveal evolution of bat adaptations.</title>
        <authorList>
            <person name="Jebb D."/>
            <person name="Huang Z."/>
            <person name="Pippel M."/>
            <person name="Hughes G.M."/>
            <person name="Lavrichenko K."/>
            <person name="Devanna P."/>
            <person name="Winkler S."/>
            <person name="Jermiin L.S."/>
            <person name="Skirmuntt E.C."/>
            <person name="Katzourakis A."/>
            <person name="Burkitt-Gray L."/>
            <person name="Ray D.A."/>
            <person name="Sullivan K.A.M."/>
            <person name="Roscito J.G."/>
            <person name="Kirilenko B.M."/>
            <person name="Davalos L.M."/>
            <person name="Corthals A.P."/>
            <person name="Power M.L."/>
            <person name="Jones G."/>
            <person name="Ransome R.D."/>
            <person name="Dechmann D.K.N."/>
            <person name="Locatelli A.G."/>
            <person name="Puechmaille S.J."/>
            <person name="Fedrigo O."/>
            <person name="Jarvis E.D."/>
            <person name="Hiller M."/>
            <person name="Vernes S.C."/>
            <person name="Myers E.W."/>
            <person name="Teeling E.C."/>
        </authorList>
    </citation>
    <scope>NUCLEOTIDE SEQUENCE [LARGE SCALE GENOMIC DNA]</scope>
    <source>
        <strain evidence="13">MRhiFer1</strain>
        <tissue evidence="13">Lung</tissue>
    </source>
</reference>
<feature type="region of interest" description="Disordered" evidence="11">
    <location>
        <begin position="1"/>
        <end position="48"/>
    </location>
</feature>
<evidence type="ECO:0000259" key="12">
    <source>
        <dbReference type="Pfam" id="PF15898"/>
    </source>
</evidence>
<name>A0A7J7RF90_RHIFE</name>
<feature type="compositionally biased region" description="Basic and acidic residues" evidence="11">
    <location>
        <begin position="369"/>
        <end position="379"/>
    </location>
</feature>
<gene>
    <name evidence="13" type="ORF">mRhiFer1_013423</name>
</gene>
<dbReference type="Pfam" id="PF15898">
    <property type="entry name" value="PRKG1_interact"/>
    <property type="match status" value="1"/>
</dbReference>
<accession>A0A7J7RF90</accession>
<evidence type="ECO:0000256" key="2">
    <source>
        <dbReference type="ARBA" id="ARBA00022490"/>
    </source>
</evidence>
<evidence type="ECO:0000313" key="14">
    <source>
        <dbReference type="Proteomes" id="UP000585614"/>
    </source>
</evidence>
<dbReference type="PANTHER" id="PTHR24179">
    <property type="entry name" value="PROTEIN PHOSPHATASE 1 REGULATORY SUBUNIT 12"/>
    <property type="match status" value="1"/>
</dbReference>
<dbReference type="InterPro" id="IPR051226">
    <property type="entry name" value="PP1_Regulatory_Subunit"/>
</dbReference>
<feature type="compositionally biased region" description="Basic and acidic residues" evidence="11">
    <location>
        <begin position="891"/>
        <end position="902"/>
    </location>
</feature>
<evidence type="ECO:0000256" key="8">
    <source>
        <dbReference type="ARBA" id="ARBA00065548"/>
    </source>
</evidence>
<dbReference type="PROSITE" id="PS50088">
    <property type="entry name" value="ANK_REPEAT"/>
    <property type="match status" value="4"/>
</dbReference>
<keyword evidence="5 10" id="KW-0040">ANK repeat</keyword>
<comment type="caution">
    <text evidence="13">The sequence shown here is derived from an EMBL/GenBank/DDBJ whole genome shotgun (WGS) entry which is preliminary data.</text>
</comment>
<dbReference type="FunFam" id="1.25.40.20:FF:000004">
    <property type="entry name" value="Phosphatase 1 regulatory subunit 12A"/>
    <property type="match status" value="1"/>
</dbReference>
<comment type="subcellular location">
    <subcellularLocation>
        <location evidence="1">Cytoplasm</location>
        <location evidence="1">Cytoskeleton</location>
        <location evidence="1">Stress fiber</location>
    </subcellularLocation>
</comment>
<feature type="compositionally biased region" description="Basic residues" evidence="11">
    <location>
        <begin position="619"/>
        <end position="629"/>
    </location>
</feature>
<dbReference type="SMART" id="SM00248">
    <property type="entry name" value="ANK"/>
    <property type="match status" value="5"/>
</dbReference>
<feature type="compositionally biased region" description="Basic and acidic residues" evidence="11">
    <location>
        <begin position="642"/>
        <end position="656"/>
    </location>
</feature>
<evidence type="ECO:0000256" key="7">
    <source>
        <dbReference type="ARBA" id="ARBA00059024"/>
    </source>
</evidence>
<evidence type="ECO:0000256" key="10">
    <source>
        <dbReference type="PROSITE-ProRule" id="PRU00023"/>
    </source>
</evidence>
<dbReference type="Gene3D" id="6.10.250.1820">
    <property type="match status" value="1"/>
</dbReference>
<dbReference type="PIRSF" id="PIRSF038141">
    <property type="entry name" value="PP1_12ABC_vert"/>
    <property type="match status" value="1"/>
</dbReference>
<dbReference type="InterPro" id="IPR017401">
    <property type="entry name" value="MYPT1/MYPT2/Mbs85"/>
</dbReference>
<feature type="compositionally biased region" description="Low complexity" evidence="11">
    <location>
        <begin position="448"/>
        <end position="466"/>
    </location>
</feature>
<feature type="repeat" description="ANK" evidence="10">
    <location>
        <begin position="118"/>
        <end position="150"/>
    </location>
</feature>
<keyword evidence="2 9" id="KW-0963">Cytoplasm</keyword>
<evidence type="ECO:0000256" key="6">
    <source>
        <dbReference type="ARBA" id="ARBA00023212"/>
    </source>
</evidence>
<dbReference type="EMBL" id="JACAGC010000027">
    <property type="protein sequence ID" value="KAF6274733.1"/>
    <property type="molecule type" value="Genomic_DNA"/>
</dbReference>
<feature type="compositionally biased region" description="Basic and acidic residues" evidence="11">
    <location>
        <begin position="1"/>
        <end position="24"/>
    </location>
</feature>
<comment type="function">
    <text evidence="7">Regulates myosin phosphatase activity. Augments Ca(2+) sensitivity of the contractile apparatus.</text>
</comment>
<dbReference type="InterPro" id="IPR002110">
    <property type="entry name" value="Ankyrin_rpt"/>
</dbReference>
<feature type="compositionally biased region" description="Polar residues" evidence="11">
    <location>
        <begin position="401"/>
        <end position="414"/>
    </location>
</feature>
<feature type="compositionally biased region" description="Basic residues" evidence="11">
    <location>
        <begin position="776"/>
        <end position="786"/>
    </location>
</feature>
<feature type="repeat" description="ANK" evidence="10">
    <location>
        <begin position="85"/>
        <end position="117"/>
    </location>
</feature>
<evidence type="ECO:0000256" key="5">
    <source>
        <dbReference type="ARBA" id="ARBA00023043"/>
    </source>
</evidence>
<dbReference type="GO" id="GO:0019208">
    <property type="term" value="F:phosphatase regulator activity"/>
    <property type="evidence" value="ECO:0007669"/>
    <property type="project" value="UniProtKB-UniRule"/>
</dbReference>
<feature type="domain" description="cGMP-dependent protein kinase interacting" evidence="12">
    <location>
        <begin position="857"/>
        <end position="962"/>
    </location>
</feature>
<evidence type="ECO:0000256" key="3">
    <source>
        <dbReference type="ARBA" id="ARBA00022553"/>
    </source>
</evidence>
<evidence type="ECO:0000256" key="11">
    <source>
        <dbReference type="SAM" id="MobiDB-lite"/>
    </source>
</evidence>
<feature type="compositionally biased region" description="Acidic residues" evidence="11">
    <location>
        <begin position="357"/>
        <end position="368"/>
    </location>
</feature>
<dbReference type="InterPro" id="IPR036770">
    <property type="entry name" value="Ankyrin_rpt-contain_sf"/>
</dbReference>
<dbReference type="GO" id="GO:0031672">
    <property type="term" value="C:A band"/>
    <property type="evidence" value="ECO:0007669"/>
    <property type="project" value="TreeGrafter"/>
</dbReference>
<feature type="compositionally biased region" description="Low complexity" evidence="11">
    <location>
        <begin position="717"/>
        <end position="733"/>
    </location>
</feature>
<feature type="compositionally biased region" description="Polar residues" evidence="11">
    <location>
        <begin position="423"/>
        <end position="442"/>
    </location>
</feature>
<evidence type="ECO:0000256" key="4">
    <source>
        <dbReference type="ARBA" id="ARBA00022737"/>
    </source>
</evidence>
<feature type="repeat" description="ANK" evidence="10">
    <location>
        <begin position="244"/>
        <end position="276"/>
    </location>
</feature>
<protein>
    <recommendedName>
        <fullName evidence="9">Protein phosphatase 1 regulatory subunit</fullName>
    </recommendedName>
</protein>
<feature type="region of interest" description="Disordered" evidence="11">
    <location>
        <begin position="339"/>
        <end position="836"/>
    </location>
</feature>
<dbReference type="Gene3D" id="6.10.140.390">
    <property type="match status" value="1"/>
</dbReference>
<dbReference type="Gene3D" id="1.25.40.20">
    <property type="entry name" value="Ankyrin repeat-containing domain"/>
    <property type="match status" value="2"/>
</dbReference>
<dbReference type="FunFam" id="1.25.40.20:FF:000007">
    <property type="entry name" value="Phosphatase 1 regulatory subunit 12A"/>
    <property type="match status" value="1"/>
</dbReference>
<dbReference type="CDD" id="cd21944">
    <property type="entry name" value="IPD_MYPT1"/>
    <property type="match status" value="1"/>
</dbReference>
<organism evidence="13 14">
    <name type="scientific">Rhinolophus ferrumequinum</name>
    <name type="common">Greater horseshoe bat</name>
    <dbReference type="NCBI Taxonomy" id="59479"/>
    <lineage>
        <taxon>Eukaryota</taxon>
        <taxon>Metazoa</taxon>
        <taxon>Chordata</taxon>
        <taxon>Craniata</taxon>
        <taxon>Vertebrata</taxon>
        <taxon>Euteleostomi</taxon>
        <taxon>Mammalia</taxon>
        <taxon>Eutheria</taxon>
        <taxon>Laurasiatheria</taxon>
        <taxon>Chiroptera</taxon>
        <taxon>Yinpterochiroptera</taxon>
        <taxon>Rhinolophoidea</taxon>
        <taxon>Rhinolophidae</taxon>
        <taxon>Rhinolophinae</taxon>
        <taxon>Rhinolophus</taxon>
    </lineage>
</organism>
<comment type="subunit">
    <text evidence="9">PP1 comprises a catalytic subunit, and one or several targeting or regulatory subunits.</text>
</comment>
<feature type="compositionally biased region" description="Basic and acidic residues" evidence="11">
    <location>
        <begin position="467"/>
        <end position="476"/>
    </location>
</feature>
<dbReference type="GO" id="GO:0001725">
    <property type="term" value="C:stress fiber"/>
    <property type="evidence" value="ECO:0007669"/>
    <property type="project" value="UniProtKB-SubCell"/>
</dbReference>
<feature type="compositionally biased region" description="Basic and acidic residues" evidence="11">
    <location>
        <begin position="749"/>
        <end position="759"/>
    </location>
</feature>
<feature type="compositionally biased region" description="Polar residues" evidence="11">
    <location>
        <begin position="576"/>
        <end position="591"/>
    </location>
</feature>
<feature type="compositionally biased region" description="Polar residues" evidence="11">
    <location>
        <begin position="524"/>
        <end position="536"/>
    </location>
</feature>
<feature type="compositionally biased region" description="Basic and acidic residues" evidence="11">
    <location>
        <begin position="609"/>
        <end position="618"/>
    </location>
</feature>
<dbReference type="GO" id="GO:0019901">
    <property type="term" value="F:protein kinase binding"/>
    <property type="evidence" value="ECO:0007669"/>
    <property type="project" value="InterPro"/>
</dbReference>
<feature type="compositionally biased region" description="Polar residues" evidence="11">
    <location>
        <begin position="819"/>
        <end position="828"/>
    </location>
</feature>
<keyword evidence="4" id="KW-0677">Repeat</keyword>
<feature type="compositionally biased region" description="Basic and acidic residues" evidence="11">
    <location>
        <begin position="339"/>
        <end position="350"/>
    </location>
</feature>
<dbReference type="InterPro" id="IPR031775">
    <property type="entry name" value="PRKG1_interact"/>
</dbReference>
<dbReference type="AlphaFoldDB" id="A0A7J7RF90"/>
<comment type="subunit">
    <text evidence="8">PP1 comprises a catalytic subunit, PPP1CA, PPP1CB or PPP1CC, and one or several targeting or regulatory subunits. PPP1R12B mediates binding to myosin. Isoform 3 and isoform 4 bind PPP1R12A, but not isoform 1 of PPP1R12B itself. Binds IL16.</text>
</comment>
<evidence type="ECO:0000256" key="9">
    <source>
        <dbReference type="PIRNR" id="PIRNR038141"/>
    </source>
</evidence>
<feature type="repeat" description="ANK" evidence="10">
    <location>
        <begin position="211"/>
        <end position="243"/>
    </location>
</feature>
<dbReference type="PROSITE" id="PS50297">
    <property type="entry name" value="ANK_REP_REGION"/>
    <property type="match status" value="3"/>
</dbReference>
<feature type="compositionally biased region" description="Basic and acidic residues" evidence="11">
    <location>
        <begin position="685"/>
        <end position="704"/>
    </location>
</feature>
<feature type="region of interest" description="Disordered" evidence="11">
    <location>
        <begin position="891"/>
        <end position="911"/>
    </location>
</feature>
<keyword evidence="6" id="KW-0206">Cytoskeleton</keyword>
<keyword evidence="3" id="KW-0597">Phosphoprotein</keyword>
<evidence type="ECO:0000256" key="1">
    <source>
        <dbReference type="ARBA" id="ARBA00004529"/>
    </source>
</evidence>
<evidence type="ECO:0000313" key="13">
    <source>
        <dbReference type="EMBL" id="KAF6274733.1"/>
    </source>
</evidence>
<dbReference type="Proteomes" id="UP000585614">
    <property type="component" value="Unassembled WGS sequence"/>
</dbReference>
<dbReference type="SUPFAM" id="SSF48403">
    <property type="entry name" value="Ankyrin repeat"/>
    <property type="match status" value="1"/>
</dbReference>
<sequence length="973" mass="108047">MAELEHLGGKRAESARVRRAEQLRRWRGSQTQQEPAERQPRTRRGGPRVRFEDGAVFLAACSSGDTDEVKRLLARGADINTTNVDGLTALHQACIDENFDMVKFLVENKADVNQRDNEGWTPLHAAASCGYLNIAEYFLSHGASVAVVNCEGEVPSDLAEEPAMKDLLLEQVKKQGVDLDQSRREEEQCLLQDARQWLNSGRIQDTRQARSGATALHVAAAKGYSEVLRLLIQAGYELDVQDHDGWTPLHAAAHWGVKEACSILAEALCDMDVRNKLGQTPFDVADEGVVEHLEKLQKKQSVLRSEKETRNKLIESDLDSRLPSGFFQNKEKLLYEEETPKAHEAEEGSKESSSSSSEEEGEDEASESEAEKEADKKPEAIVNHSSSESKRCLPEQIAGRAQNTFPSGRLSSVCNKPEETADESPSSWRLSLRKTGSQSVLSEGTPRSWGASLPRSSSSPRVSALGDNREKDRENKSCFTSLTSRRLSGTSDTEEKENRGSAVNLVRSGSYTRQLRGDEAKGSETPQTAAPSTYVSTYLKRTPYKSQADSTAERTADSSCPSTPLCVITNRPPPSTANGVTAATQLSSAGLDSSVEGRERRSRSYLTPVRDEEAESLRKARSRQARQTRRSTQGVTLTDLQEVEKTFSRSRAERQAQEQPGQKPVGPGGLEGRAEKQEPCPAPAKEAEEGRQPWGRSLDEEPVHRHLRCPAQPDKPTTPVSPSAPRPSVSASSHLLQPSRSPAPDTETSEAKEMDRNEGEEADVGDPSSSRLSVRERRRPRERRRGTGINFWTKDEDEADGSGEVKEALHERLSRLDSAGSNPVTSESYSDRASARARREARLAILTSRAEEDTSRDYKNLYESALTENQKLKTKLQEAQQELADVKSRLDKMAQRQEKTPDRSSVLEVEKRERRALERKMSEMEEEMKNLHQLKQIQTLKQMNEQLQAENRALARVVARLSASMEASETQEL</sequence>
<feature type="compositionally biased region" description="Basic and acidic residues" evidence="11">
    <location>
        <begin position="803"/>
        <end position="815"/>
    </location>
</feature>
<dbReference type="GO" id="GO:0007165">
    <property type="term" value="P:signal transduction"/>
    <property type="evidence" value="ECO:0007669"/>
    <property type="project" value="InterPro"/>
</dbReference>
<dbReference type="GO" id="GO:0030018">
    <property type="term" value="C:Z disc"/>
    <property type="evidence" value="ECO:0007669"/>
    <property type="project" value="TreeGrafter"/>
</dbReference>
<feature type="compositionally biased region" description="Low complexity" evidence="11">
    <location>
        <begin position="480"/>
        <end position="491"/>
    </location>
</feature>
<dbReference type="Pfam" id="PF12796">
    <property type="entry name" value="Ank_2"/>
    <property type="match status" value="2"/>
</dbReference>
<proteinExistence type="predicted"/>
<dbReference type="GO" id="GO:0004857">
    <property type="term" value="F:enzyme inhibitor activity"/>
    <property type="evidence" value="ECO:0007669"/>
    <property type="project" value="TreeGrafter"/>
</dbReference>